<organism evidence="10 11">
    <name type="scientific">Elysia chlorotica</name>
    <name type="common">Eastern emerald elysia</name>
    <name type="synonym">Sea slug</name>
    <dbReference type="NCBI Taxonomy" id="188477"/>
    <lineage>
        <taxon>Eukaryota</taxon>
        <taxon>Metazoa</taxon>
        <taxon>Spiralia</taxon>
        <taxon>Lophotrochozoa</taxon>
        <taxon>Mollusca</taxon>
        <taxon>Gastropoda</taxon>
        <taxon>Heterobranchia</taxon>
        <taxon>Euthyneura</taxon>
        <taxon>Panpulmonata</taxon>
        <taxon>Sacoglossa</taxon>
        <taxon>Placobranchoidea</taxon>
        <taxon>Plakobranchidae</taxon>
        <taxon>Elysia</taxon>
    </lineage>
</organism>
<keyword evidence="11" id="KW-1185">Reference proteome</keyword>
<accession>A0A3S1B321</accession>
<keyword evidence="8" id="KW-0732">Signal</keyword>
<dbReference type="GO" id="GO:0005829">
    <property type="term" value="C:cytosol"/>
    <property type="evidence" value="ECO:0007669"/>
    <property type="project" value="TreeGrafter"/>
</dbReference>
<evidence type="ECO:0000256" key="2">
    <source>
        <dbReference type="ARBA" id="ARBA00009085"/>
    </source>
</evidence>
<evidence type="ECO:0000256" key="5">
    <source>
        <dbReference type="ARBA" id="ARBA00022786"/>
    </source>
</evidence>
<name>A0A3S1B321_ELYCH</name>
<keyword evidence="7" id="KW-0788">Thiol protease</keyword>
<dbReference type="Pfam" id="PF00443">
    <property type="entry name" value="UCH"/>
    <property type="match status" value="1"/>
</dbReference>
<sequence>MSTRTGLVSTCLNFIIIILLHQAPQNEYQDGSHAHTRSGGLLPVLPLREVDGPTRGLLTSQLQCLTCGHRSPVKYDAFDSLSLSIPTAYWGPLSVGGLLQQFIRPEVVQGVECTGCAKLAGKQTVKSNFRKKVSLGKLPQVLCVHLPRTQWLDNGAVVKRFDHVSFPEMLSMDPYVYSHTGGAGDSNRTRLMGGSDMALPTIRWVLPADPPRAQSGTGLFLTARGSPQIPRELSDINHNAPPEVPAKLGQAEFSYRLASVVCHLGDVSLGHFVTYRRGVHDGGAGLGGAASLSPRWWFASDSAVRRVSSHQVFSAEAYMLFYERVAHT</sequence>
<evidence type="ECO:0000313" key="11">
    <source>
        <dbReference type="Proteomes" id="UP000271974"/>
    </source>
</evidence>
<dbReference type="CDD" id="cd02257">
    <property type="entry name" value="Peptidase_C19"/>
    <property type="match status" value="1"/>
</dbReference>
<evidence type="ECO:0000313" key="10">
    <source>
        <dbReference type="EMBL" id="RUS78716.1"/>
    </source>
</evidence>
<dbReference type="PANTHER" id="PTHR24006:SF888">
    <property type="entry name" value="UBIQUITIN CARBOXYL-TERMINAL HYDROLASE 30"/>
    <property type="match status" value="1"/>
</dbReference>
<evidence type="ECO:0000256" key="7">
    <source>
        <dbReference type="ARBA" id="ARBA00022807"/>
    </source>
</evidence>
<dbReference type="EMBL" id="RQTK01000494">
    <property type="protein sequence ID" value="RUS78716.1"/>
    <property type="molecule type" value="Genomic_DNA"/>
</dbReference>
<dbReference type="AlphaFoldDB" id="A0A3S1B321"/>
<dbReference type="InterPro" id="IPR018200">
    <property type="entry name" value="USP_CS"/>
</dbReference>
<evidence type="ECO:0000256" key="4">
    <source>
        <dbReference type="ARBA" id="ARBA00022670"/>
    </source>
</evidence>
<evidence type="ECO:0000256" key="6">
    <source>
        <dbReference type="ARBA" id="ARBA00022801"/>
    </source>
</evidence>
<dbReference type="OrthoDB" id="2248014at2759"/>
<keyword evidence="4" id="KW-0645">Protease</keyword>
<dbReference type="PROSITE" id="PS00973">
    <property type="entry name" value="USP_2"/>
    <property type="match status" value="1"/>
</dbReference>
<dbReference type="EC" id="3.4.19.12" evidence="3"/>
<evidence type="ECO:0000259" key="9">
    <source>
        <dbReference type="PROSITE" id="PS50235"/>
    </source>
</evidence>
<dbReference type="PANTHER" id="PTHR24006">
    <property type="entry name" value="UBIQUITIN CARBOXYL-TERMINAL HYDROLASE"/>
    <property type="match status" value="1"/>
</dbReference>
<evidence type="ECO:0000256" key="1">
    <source>
        <dbReference type="ARBA" id="ARBA00000707"/>
    </source>
</evidence>
<feature type="domain" description="USP" evidence="9">
    <location>
        <begin position="1"/>
        <end position="325"/>
    </location>
</feature>
<dbReference type="InterPro" id="IPR001394">
    <property type="entry name" value="Peptidase_C19_UCH"/>
</dbReference>
<dbReference type="GO" id="GO:0004843">
    <property type="term" value="F:cysteine-type deubiquitinase activity"/>
    <property type="evidence" value="ECO:0007669"/>
    <property type="project" value="UniProtKB-EC"/>
</dbReference>
<comment type="similarity">
    <text evidence="2">Belongs to the peptidase C19 family.</text>
</comment>
<feature type="chain" id="PRO_5018591791" description="ubiquitinyl hydrolase 1" evidence="8">
    <location>
        <begin position="26"/>
        <end position="328"/>
    </location>
</feature>
<evidence type="ECO:0000256" key="8">
    <source>
        <dbReference type="SAM" id="SignalP"/>
    </source>
</evidence>
<dbReference type="InterPro" id="IPR050164">
    <property type="entry name" value="Peptidase_C19"/>
</dbReference>
<evidence type="ECO:0000256" key="3">
    <source>
        <dbReference type="ARBA" id="ARBA00012759"/>
    </source>
</evidence>
<proteinExistence type="inferred from homology"/>
<dbReference type="PROSITE" id="PS50235">
    <property type="entry name" value="USP_3"/>
    <property type="match status" value="1"/>
</dbReference>
<feature type="signal peptide" evidence="8">
    <location>
        <begin position="1"/>
        <end position="25"/>
    </location>
</feature>
<dbReference type="SUPFAM" id="SSF54001">
    <property type="entry name" value="Cysteine proteinases"/>
    <property type="match status" value="1"/>
</dbReference>
<dbReference type="InterPro" id="IPR028889">
    <property type="entry name" value="USP"/>
</dbReference>
<dbReference type="GO" id="GO:0006508">
    <property type="term" value="P:proteolysis"/>
    <property type="evidence" value="ECO:0007669"/>
    <property type="project" value="UniProtKB-KW"/>
</dbReference>
<keyword evidence="5" id="KW-0833">Ubl conjugation pathway</keyword>
<dbReference type="Gene3D" id="3.90.70.10">
    <property type="entry name" value="Cysteine proteinases"/>
    <property type="match status" value="1"/>
</dbReference>
<protein>
    <recommendedName>
        <fullName evidence="3">ubiquitinyl hydrolase 1</fullName>
        <ecNumber evidence="3">3.4.19.12</ecNumber>
    </recommendedName>
</protein>
<dbReference type="GO" id="GO:0016579">
    <property type="term" value="P:protein deubiquitination"/>
    <property type="evidence" value="ECO:0007669"/>
    <property type="project" value="InterPro"/>
</dbReference>
<dbReference type="STRING" id="188477.A0A3S1B321"/>
<keyword evidence="6" id="KW-0378">Hydrolase</keyword>
<comment type="catalytic activity">
    <reaction evidence="1">
        <text>Thiol-dependent hydrolysis of ester, thioester, amide, peptide and isopeptide bonds formed by the C-terminal Gly of ubiquitin (a 76-residue protein attached to proteins as an intracellular targeting signal).</text>
        <dbReference type="EC" id="3.4.19.12"/>
    </reaction>
</comment>
<dbReference type="InterPro" id="IPR038765">
    <property type="entry name" value="Papain-like_cys_pep_sf"/>
</dbReference>
<reference evidence="10 11" key="1">
    <citation type="submission" date="2019-01" db="EMBL/GenBank/DDBJ databases">
        <title>A draft genome assembly of the solar-powered sea slug Elysia chlorotica.</title>
        <authorList>
            <person name="Cai H."/>
            <person name="Li Q."/>
            <person name="Fang X."/>
            <person name="Li J."/>
            <person name="Curtis N.E."/>
            <person name="Altenburger A."/>
            <person name="Shibata T."/>
            <person name="Feng M."/>
            <person name="Maeda T."/>
            <person name="Schwartz J.A."/>
            <person name="Shigenobu S."/>
            <person name="Lundholm N."/>
            <person name="Nishiyama T."/>
            <person name="Yang H."/>
            <person name="Hasebe M."/>
            <person name="Li S."/>
            <person name="Pierce S.K."/>
            <person name="Wang J."/>
        </authorList>
    </citation>
    <scope>NUCLEOTIDE SEQUENCE [LARGE SCALE GENOMIC DNA]</scope>
    <source>
        <strain evidence="10">EC2010</strain>
        <tissue evidence="10">Whole organism of an adult</tissue>
    </source>
</reference>
<gene>
    <name evidence="10" type="ORF">EGW08_013537</name>
</gene>
<comment type="caution">
    <text evidence="10">The sequence shown here is derived from an EMBL/GenBank/DDBJ whole genome shotgun (WGS) entry which is preliminary data.</text>
</comment>
<dbReference type="Proteomes" id="UP000271974">
    <property type="component" value="Unassembled WGS sequence"/>
</dbReference>
<dbReference type="GO" id="GO:0005634">
    <property type="term" value="C:nucleus"/>
    <property type="evidence" value="ECO:0007669"/>
    <property type="project" value="TreeGrafter"/>
</dbReference>